<feature type="domain" description="YgjP-like metallopeptidase" evidence="1">
    <location>
        <begin position="22"/>
        <end position="231"/>
    </location>
</feature>
<gene>
    <name evidence="2" type="ORF">H8R92_06120</name>
</gene>
<dbReference type="AlphaFoldDB" id="A0A8I0DNC4"/>
<evidence type="ECO:0000313" key="3">
    <source>
        <dbReference type="Proteomes" id="UP000662088"/>
    </source>
</evidence>
<dbReference type="Pfam" id="PF01863">
    <property type="entry name" value="YgjP-like"/>
    <property type="match status" value="1"/>
</dbReference>
<dbReference type="RefSeq" id="WP_186834975.1">
    <property type="nucleotide sequence ID" value="NZ_JACOOQ010000008.1"/>
</dbReference>
<reference evidence="2" key="1">
    <citation type="submission" date="2020-08" db="EMBL/GenBank/DDBJ databases">
        <title>Genome public.</title>
        <authorList>
            <person name="Liu C."/>
            <person name="Sun Q."/>
        </authorList>
    </citation>
    <scope>NUCLEOTIDE SEQUENCE</scope>
    <source>
        <strain evidence="2">NSJ-42</strain>
    </source>
</reference>
<dbReference type="PANTHER" id="PTHR30399">
    <property type="entry name" value="UNCHARACTERIZED PROTEIN YGJP"/>
    <property type="match status" value="1"/>
</dbReference>
<dbReference type="InterPro" id="IPR053136">
    <property type="entry name" value="UTP_pyrophosphatase-like"/>
</dbReference>
<protein>
    <submittedName>
        <fullName evidence="2">M48 family metallopeptidase</fullName>
    </submittedName>
</protein>
<keyword evidence="3" id="KW-1185">Reference proteome</keyword>
<evidence type="ECO:0000259" key="1">
    <source>
        <dbReference type="Pfam" id="PF01863"/>
    </source>
</evidence>
<organism evidence="2 3">
    <name type="scientific">Clostridium lentum</name>
    <dbReference type="NCBI Taxonomy" id="2763037"/>
    <lineage>
        <taxon>Bacteria</taxon>
        <taxon>Bacillati</taxon>
        <taxon>Bacillota</taxon>
        <taxon>Clostridia</taxon>
        <taxon>Eubacteriales</taxon>
        <taxon>Clostridiaceae</taxon>
        <taxon>Clostridium</taxon>
    </lineage>
</organism>
<accession>A0A8I0DNC4</accession>
<evidence type="ECO:0000313" key="2">
    <source>
        <dbReference type="EMBL" id="MBC5640015.1"/>
    </source>
</evidence>
<name>A0A8I0DNC4_9CLOT</name>
<sequence>MKYSVKYGTKNIEFNVEFKNRKTMSISVEPPKSINVVAPVGTSEQEIKGAVKSKGAWIIQKLFEFRNIESKRVNREFVNGESFMYLGRNYSLQIHVDENLQNGSSVKLFRGKFHVYVKEKNDELIKKAMEAWYREKTDEQVKKRIKYYQKFFNKKPSAIKVKEQKKRWASCTSNNELLFNWRCVMAKSTALDYIIVHEMCHMYYMNHSQEFWDLVSSVMADYEVRKEWLRDYGIKMDL</sequence>
<dbReference type="Gene3D" id="3.30.2010.10">
    <property type="entry name" value="Metalloproteases ('zincins'), catalytic domain"/>
    <property type="match status" value="1"/>
</dbReference>
<comment type="caution">
    <text evidence="2">The sequence shown here is derived from an EMBL/GenBank/DDBJ whole genome shotgun (WGS) entry which is preliminary data.</text>
</comment>
<dbReference type="CDD" id="cd07344">
    <property type="entry name" value="M48_yhfN_like"/>
    <property type="match status" value="1"/>
</dbReference>
<proteinExistence type="predicted"/>
<dbReference type="EMBL" id="JACOOQ010000008">
    <property type="protein sequence ID" value="MBC5640015.1"/>
    <property type="molecule type" value="Genomic_DNA"/>
</dbReference>
<dbReference type="Proteomes" id="UP000662088">
    <property type="component" value="Unassembled WGS sequence"/>
</dbReference>
<dbReference type="PANTHER" id="PTHR30399:SF1">
    <property type="entry name" value="UTP PYROPHOSPHATASE"/>
    <property type="match status" value="1"/>
</dbReference>
<dbReference type="InterPro" id="IPR002725">
    <property type="entry name" value="YgjP-like_metallopeptidase"/>
</dbReference>